<dbReference type="AlphaFoldDB" id="A0A1M5F9G7"/>
<dbReference type="OrthoDB" id="4311273at2"/>
<name>A0A1M5F9G7_STRHI</name>
<accession>A0A1M5F9G7</accession>
<proteinExistence type="predicted"/>
<dbReference type="EMBL" id="FQVN01000005">
    <property type="protein sequence ID" value="SHF87732.1"/>
    <property type="molecule type" value="Genomic_DNA"/>
</dbReference>
<keyword evidence="2" id="KW-1185">Reference proteome</keyword>
<protein>
    <submittedName>
        <fullName evidence="1">Uncharacterized protein</fullName>
    </submittedName>
</protein>
<reference evidence="1 2" key="1">
    <citation type="submission" date="2016-11" db="EMBL/GenBank/DDBJ databases">
        <authorList>
            <person name="Jaros S."/>
            <person name="Januszkiewicz K."/>
            <person name="Wedrychowicz H."/>
        </authorList>
    </citation>
    <scope>NUCLEOTIDE SEQUENCE [LARGE SCALE GENOMIC DNA]</scope>
    <source>
        <strain evidence="1 2">DSM 44523</strain>
    </source>
</reference>
<sequence>MRDEDILDVAREFRSRLPDELAAEIDLLLARADRGEDVADAVLTALCSDDGLRDEVRQRLDREADNNRGYGDATGYAVLPGYGVPSAEIVYGCAACEYQYPVFEVGEPVPDCPHGHGALVRVAGR</sequence>
<organism evidence="1 2">
    <name type="scientific">Streptoalloteichus hindustanus</name>
    <dbReference type="NCBI Taxonomy" id="2017"/>
    <lineage>
        <taxon>Bacteria</taxon>
        <taxon>Bacillati</taxon>
        <taxon>Actinomycetota</taxon>
        <taxon>Actinomycetes</taxon>
        <taxon>Pseudonocardiales</taxon>
        <taxon>Pseudonocardiaceae</taxon>
        <taxon>Streptoalloteichus</taxon>
    </lineage>
</organism>
<evidence type="ECO:0000313" key="2">
    <source>
        <dbReference type="Proteomes" id="UP000184501"/>
    </source>
</evidence>
<dbReference type="RefSeq" id="WP_073484430.1">
    <property type="nucleotide sequence ID" value="NZ_FQVN01000005.1"/>
</dbReference>
<dbReference type="Proteomes" id="UP000184501">
    <property type="component" value="Unassembled WGS sequence"/>
</dbReference>
<dbReference type="STRING" id="2017.SAMN05444320_105317"/>
<evidence type="ECO:0000313" key="1">
    <source>
        <dbReference type="EMBL" id="SHF87732.1"/>
    </source>
</evidence>
<gene>
    <name evidence="1" type="ORF">SAMN05444320_105317</name>
</gene>